<accession>A0A6J5H291</accession>
<feature type="transmembrane region" description="Helical" evidence="1">
    <location>
        <begin position="52"/>
        <end position="74"/>
    </location>
</feature>
<evidence type="ECO:0000256" key="1">
    <source>
        <dbReference type="SAM" id="Phobius"/>
    </source>
</evidence>
<protein>
    <submittedName>
        <fullName evidence="2">Uncharacterized protein</fullName>
    </submittedName>
</protein>
<evidence type="ECO:0000313" key="3">
    <source>
        <dbReference type="Proteomes" id="UP000494119"/>
    </source>
</evidence>
<dbReference type="AlphaFoldDB" id="A0A6J5H291"/>
<name>A0A6J5H291_9BURK</name>
<feature type="transmembrane region" description="Helical" evidence="1">
    <location>
        <begin position="86"/>
        <end position="110"/>
    </location>
</feature>
<organism evidence="2 3">
    <name type="scientific">Paraburkholderia caffeinitolerans</name>
    <dbReference type="NCBI Taxonomy" id="1723730"/>
    <lineage>
        <taxon>Bacteria</taxon>
        <taxon>Pseudomonadati</taxon>
        <taxon>Pseudomonadota</taxon>
        <taxon>Betaproteobacteria</taxon>
        <taxon>Burkholderiales</taxon>
        <taxon>Burkholderiaceae</taxon>
        <taxon>Paraburkholderia</taxon>
    </lineage>
</organism>
<dbReference type="EMBL" id="CADIKL010000074">
    <property type="protein sequence ID" value="CAB3809973.1"/>
    <property type="molecule type" value="Genomic_DNA"/>
</dbReference>
<keyword evidence="1" id="KW-1133">Transmembrane helix</keyword>
<feature type="transmembrane region" description="Helical" evidence="1">
    <location>
        <begin position="21"/>
        <end position="40"/>
    </location>
</feature>
<feature type="transmembrane region" description="Helical" evidence="1">
    <location>
        <begin position="116"/>
        <end position="135"/>
    </location>
</feature>
<keyword evidence="1" id="KW-0472">Membrane</keyword>
<sequence length="258" mass="29164">MTQRIAVRRAEKSLSPIASQAVWAGLLLNGLAIALAFTAYKFDYGVSSVPWKISVVIAAICVATPALCWLGFGYTRKFAMHGWVRLFSLLSAYALIGIAFYFFFFIFAPMPLLERVVGLGAGGGLTAYWLIFSWLDLTRFIKRSNFESQAFDFYDEEIVCKEKFFEILDEGYVEKDPFVKWHNWIVMALAPFFLVLSRLLSAYFGTGGVLFFIAAVTFPASLWLIGVMVRVGVTMILLPLFMEQRYRKPVLIAPNTTF</sequence>
<keyword evidence="1" id="KW-0812">Transmembrane</keyword>
<dbReference type="RefSeq" id="WP_129563894.1">
    <property type="nucleotide sequence ID" value="NZ_CADIKL010000074.1"/>
</dbReference>
<evidence type="ECO:0000313" key="2">
    <source>
        <dbReference type="EMBL" id="CAB3809973.1"/>
    </source>
</evidence>
<feature type="transmembrane region" description="Helical" evidence="1">
    <location>
        <begin position="210"/>
        <end position="238"/>
    </location>
</feature>
<dbReference type="Proteomes" id="UP000494119">
    <property type="component" value="Unassembled WGS sequence"/>
</dbReference>
<proteinExistence type="predicted"/>
<gene>
    <name evidence="2" type="ORF">LMG28688_07107</name>
</gene>
<reference evidence="2 3" key="1">
    <citation type="submission" date="2020-04" db="EMBL/GenBank/DDBJ databases">
        <authorList>
            <person name="De Canck E."/>
        </authorList>
    </citation>
    <scope>NUCLEOTIDE SEQUENCE [LARGE SCALE GENOMIC DNA]</scope>
    <source>
        <strain evidence="2 3">LMG 28688</strain>
    </source>
</reference>
<keyword evidence="3" id="KW-1185">Reference proteome</keyword>